<reference evidence="2" key="1">
    <citation type="submission" date="2022-11" db="UniProtKB">
        <authorList>
            <consortium name="WormBaseParasite"/>
        </authorList>
    </citation>
    <scope>IDENTIFICATION</scope>
</reference>
<protein>
    <submittedName>
        <fullName evidence="2">Uncharacterized protein</fullName>
    </submittedName>
</protein>
<dbReference type="WBParaSite" id="PEQ_0000317701-mRNA-1">
    <property type="protein sequence ID" value="PEQ_0000317701-mRNA-1"/>
    <property type="gene ID" value="PEQ_0000317701"/>
</dbReference>
<dbReference type="Proteomes" id="UP000887564">
    <property type="component" value="Unplaced"/>
</dbReference>
<dbReference type="AlphaFoldDB" id="A0A914R939"/>
<evidence type="ECO:0000313" key="1">
    <source>
        <dbReference type="Proteomes" id="UP000887564"/>
    </source>
</evidence>
<name>A0A914R939_PAREQ</name>
<evidence type="ECO:0000313" key="2">
    <source>
        <dbReference type="WBParaSite" id="PEQ_0000317701-mRNA-1"/>
    </source>
</evidence>
<organism evidence="1 2">
    <name type="scientific">Parascaris equorum</name>
    <name type="common">Equine roundworm</name>
    <dbReference type="NCBI Taxonomy" id="6256"/>
    <lineage>
        <taxon>Eukaryota</taxon>
        <taxon>Metazoa</taxon>
        <taxon>Ecdysozoa</taxon>
        <taxon>Nematoda</taxon>
        <taxon>Chromadorea</taxon>
        <taxon>Rhabditida</taxon>
        <taxon>Spirurina</taxon>
        <taxon>Ascaridomorpha</taxon>
        <taxon>Ascaridoidea</taxon>
        <taxon>Ascarididae</taxon>
        <taxon>Parascaris</taxon>
    </lineage>
</organism>
<sequence length="39" mass="4451">MKSDPHHSATSQYREEAFVRLGLSPLSSVLHYLHSLDQL</sequence>
<keyword evidence="1" id="KW-1185">Reference proteome</keyword>
<accession>A0A914R939</accession>
<proteinExistence type="predicted"/>